<evidence type="ECO:0000313" key="8">
    <source>
        <dbReference type="Proteomes" id="UP000324965"/>
    </source>
</evidence>
<evidence type="ECO:0000256" key="2">
    <source>
        <dbReference type="ARBA" id="ARBA00022777"/>
    </source>
</evidence>
<comment type="caution">
    <text evidence="7">The sequence shown here is derived from an EMBL/GenBank/DDBJ whole genome shotgun (WGS) entry which is preliminary data.</text>
</comment>
<feature type="region of interest" description="Disordered" evidence="5">
    <location>
        <begin position="1"/>
        <end position="20"/>
    </location>
</feature>
<evidence type="ECO:0000256" key="4">
    <source>
        <dbReference type="ARBA" id="ARBA00023163"/>
    </source>
</evidence>
<dbReference type="InterPro" id="IPR003018">
    <property type="entry name" value="GAF"/>
</dbReference>
<dbReference type="SUPFAM" id="SSF55781">
    <property type="entry name" value="GAF domain-like"/>
    <property type="match status" value="1"/>
</dbReference>
<evidence type="ECO:0000256" key="1">
    <source>
        <dbReference type="ARBA" id="ARBA00022679"/>
    </source>
</evidence>
<dbReference type="Pfam" id="PF13185">
    <property type="entry name" value="GAF_2"/>
    <property type="match status" value="1"/>
</dbReference>
<keyword evidence="3" id="KW-0805">Transcription regulation</keyword>
<sequence length="264" mass="27877">MSWWEPGAEGAEDAEGVQDAERQTQLLRTRITRRLIDAVRDVPPASVPQALCRACVSLLPDVSGLSLSVLGRKAGMGVVLFASDGMAAQLAEIQYTLGEGPCTDAVRLRAPVFASDLTRAPDALRWPLFCVQAARAGAEAVFSVPLTAGASVLGTLDLYQGTPGPLDDEQVPTALLVADALSLAVTALDRTRNVSGSDGVVTWLKGAESDRVEIHQATGVIMVHLGVDAEEALLRLRARAFAQGTTSLDVARSIIDGSLDIRHE</sequence>
<dbReference type="Proteomes" id="UP000324965">
    <property type="component" value="Unassembled WGS sequence"/>
</dbReference>
<dbReference type="RefSeq" id="WP_149510825.1">
    <property type="nucleotide sequence ID" value="NZ_VDFC01000027.1"/>
</dbReference>
<name>A0A5B0BGM1_9ACTN</name>
<dbReference type="AlphaFoldDB" id="A0A5B0BGM1"/>
<dbReference type="GO" id="GO:0016301">
    <property type="term" value="F:kinase activity"/>
    <property type="evidence" value="ECO:0007669"/>
    <property type="project" value="UniProtKB-KW"/>
</dbReference>
<dbReference type="PROSITE" id="PS50921">
    <property type="entry name" value="ANTAR"/>
    <property type="match status" value="1"/>
</dbReference>
<dbReference type="InterPro" id="IPR029016">
    <property type="entry name" value="GAF-like_dom_sf"/>
</dbReference>
<dbReference type="EMBL" id="VDFC01000027">
    <property type="protein sequence ID" value="KAA0940482.1"/>
    <property type="molecule type" value="Genomic_DNA"/>
</dbReference>
<dbReference type="SMART" id="SM00065">
    <property type="entry name" value="GAF"/>
    <property type="match status" value="1"/>
</dbReference>
<dbReference type="Pfam" id="PF03861">
    <property type="entry name" value="ANTAR"/>
    <property type="match status" value="1"/>
</dbReference>
<dbReference type="OrthoDB" id="7466251at2"/>
<organism evidence="7 8">
    <name type="scientific">Streptomyces apricus</name>
    <dbReference type="NCBI Taxonomy" id="1828112"/>
    <lineage>
        <taxon>Bacteria</taxon>
        <taxon>Bacillati</taxon>
        <taxon>Actinomycetota</taxon>
        <taxon>Actinomycetes</taxon>
        <taxon>Kitasatosporales</taxon>
        <taxon>Streptomycetaceae</taxon>
        <taxon>Streptomyces</taxon>
    </lineage>
</organism>
<reference evidence="7 8" key="1">
    <citation type="submission" date="2019-05" db="EMBL/GenBank/DDBJ databases">
        <authorList>
            <person name="Hariharan J."/>
            <person name="Choudoir M.J."/>
            <person name="Diebold P."/>
            <person name="Panke-Buisse K."/>
            <person name="Buckley D.H."/>
        </authorList>
    </citation>
    <scope>NUCLEOTIDE SEQUENCE [LARGE SCALE GENOMIC DNA]</scope>
    <source>
        <strain evidence="7 8">SUN51</strain>
    </source>
</reference>
<dbReference type="InterPro" id="IPR036388">
    <property type="entry name" value="WH-like_DNA-bd_sf"/>
</dbReference>
<keyword evidence="1" id="KW-0808">Transferase</keyword>
<dbReference type="PIRSF" id="PIRSF036625">
    <property type="entry name" value="GAF_ANTAR"/>
    <property type="match status" value="1"/>
</dbReference>
<evidence type="ECO:0000259" key="6">
    <source>
        <dbReference type="PROSITE" id="PS50921"/>
    </source>
</evidence>
<evidence type="ECO:0000256" key="5">
    <source>
        <dbReference type="SAM" id="MobiDB-lite"/>
    </source>
</evidence>
<dbReference type="InterPro" id="IPR012074">
    <property type="entry name" value="GAF_ANTAR"/>
</dbReference>
<evidence type="ECO:0000313" key="7">
    <source>
        <dbReference type="EMBL" id="KAA0940482.1"/>
    </source>
</evidence>
<dbReference type="Gene3D" id="1.10.10.10">
    <property type="entry name" value="Winged helix-like DNA-binding domain superfamily/Winged helix DNA-binding domain"/>
    <property type="match status" value="1"/>
</dbReference>
<feature type="domain" description="ANTAR" evidence="6">
    <location>
        <begin position="194"/>
        <end position="255"/>
    </location>
</feature>
<keyword evidence="8" id="KW-1185">Reference proteome</keyword>
<accession>A0A5B0BGM1</accession>
<dbReference type="SMART" id="SM01012">
    <property type="entry name" value="ANTAR"/>
    <property type="match status" value="1"/>
</dbReference>
<keyword evidence="4" id="KW-0804">Transcription</keyword>
<dbReference type="InterPro" id="IPR005561">
    <property type="entry name" value="ANTAR"/>
</dbReference>
<dbReference type="InterPro" id="IPR011006">
    <property type="entry name" value="CheY-like_superfamily"/>
</dbReference>
<dbReference type="Gene3D" id="3.30.450.40">
    <property type="match status" value="1"/>
</dbReference>
<dbReference type="GO" id="GO:0003723">
    <property type="term" value="F:RNA binding"/>
    <property type="evidence" value="ECO:0007669"/>
    <property type="project" value="InterPro"/>
</dbReference>
<gene>
    <name evidence="7" type="ORF">FGF04_09470</name>
</gene>
<proteinExistence type="predicted"/>
<dbReference type="SUPFAM" id="SSF52172">
    <property type="entry name" value="CheY-like"/>
    <property type="match status" value="1"/>
</dbReference>
<evidence type="ECO:0000256" key="3">
    <source>
        <dbReference type="ARBA" id="ARBA00023015"/>
    </source>
</evidence>
<keyword evidence="2" id="KW-0418">Kinase</keyword>
<protein>
    <submittedName>
        <fullName evidence="7">GAF and ANTAR domain-containing protein</fullName>
    </submittedName>
</protein>